<name>A0A8J3ZPN3_9ACTN</name>
<sequence length="251" mass="26947">MTGPRFEVLAAELRERVAMGDYARSGALESEAELGRRYGVSRVTVRRALEQLRAEGLVAARKGSGWYVVSGASFGQTLALGSFQHARSAVTEAGMALVRRVTGYEYRPAPADVAQVLGVADGAEVLRVRAVRRAGQLPLDVVTEWVSLSFAAPVSRADAEDPGVWETLRRKGHEIEVVRQTIAAAAASAAVAELLDTAAGVPLLLIRRLALLPDGRPLALSEHRYLGHRFRLEVEFRGGPGSDPPGVMEIS</sequence>
<dbReference type="InterPro" id="IPR036388">
    <property type="entry name" value="WH-like_DNA-bd_sf"/>
</dbReference>
<keyword evidence="2" id="KW-0238">DNA-binding</keyword>
<dbReference type="Gene3D" id="3.40.1410.10">
    <property type="entry name" value="Chorismate lyase-like"/>
    <property type="match status" value="1"/>
</dbReference>
<dbReference type="Gene3D" id="1.10.10.10">
    <property type="entry name" value="Winged helix-like DNA-binding domain superfamily/Winged helix DNA-binding domain"/>
    <property type="match status" value="1"/>
</dbReference>
<dbReference type="GO" id="GO:0045892">
    <property type="term" value="P:negative regulation of DNA-templated transcription"/>
    <property type="evidence" value="ECO:0007669"/>
    <property type="project" value="TreeGrafter"/>
</dbReference>
<feature type="domain" description="HTH gntR-type" evidence="4">
    <location>
        <begin position="3"/>
        <end position="71"/>
    </location>
</feature>
<dbReference type="InterPro" id="IPR011663">
    <property type="entry name" value="UTRA"/>
</dbReference>
<dbReference type="GO" id="GO:0003677">
    <property type="term" value="F:DNA binding"/>
    <property type="evidence" value="ECO:0007669"/>
    <property type="project" value="UniProtKB-KW"/>
</dbReference>
<proteinExistence type="predicted"/>
<reference evidence="5" key="1">
    <citation type="submission" date="2021-01" db="EMBL/GenBank/DDBJ databases">
        <title>Whole genome shotgun sequence of Virgisporangium ochraceum NBRC 16418.</title>
        <authorList>
            <person name="Komaki H."/>
            <person name="Tamura T."/>
        </authorList>
    </citation>
    <scope>NUCLEOTIDE SEQUENCE</scope>
    <source>
        <strain evidence="5">NBRC 16418</strain>
    </source>
</reference>
<dbReference type="SMART" id="SM00866">
    <property type="entry name" value="UTRA"/>
    <property type="match status" value="1"/>
</dbReference>
<dbReference type="InterPro" id="IPR036390">
    <property type="entry name" value="WH_DNA-bd_sf"/>
</dbReference>
<dbReference type="PANTHER" id="PTHR44846:SF17">
    <property type="entry name" value="GNTR-FAMILY TRANSCRIPTIONAL REGULATOR"/>
    <property type="match status" value="1"/>
</dbReference>
<organism evidence="5 6">
    <name type="scientific">Virgisporangium ochraceum</name>
    <dbReference type="NCBI Taxonomy" id="65505"/>
    <lineage>
        <taxon>Bacteria</taxon>
        <taxon>Bacillati</taxon>
        <taxon>Actinomycetota</taxon>
        <taxon>Actinomycetes</taxon>
        <taxon>Micromonosporales</taxon>
        <taxon>Micromonosporaceae</taxon>
        <taxon>Virgisporangium</taxon>
    </lineage>
</organism>
<protein>
    <submittedName>
        <fullName evidence="5">GntR family transcriptional regulator</fullName>
    </submittedName>
</protein>
<dbReference type="Pfam" id="PF07702">
    <property type="entry name" value="UTRA"/>
    <property type="match status" value="1"/>
</dbReference>
<evidence type="ECO:0000256" key="1">
    <source>
        <dbReference type="ARBA" id="ARBA00023015"/>
    </source>
</evidence>
<keyword evidence="6" id="KW-1185">Reference proteome</keyword>
<dbReference type="SUPFAM" id="SSF64288">
    <property type="entry name" value="Chorismate lyase-like"/>
    <property type="match status" value="1"/>
</dbReference>
<evidence type="ECO:0000256" key="2">
    <source>
        <dbReference type="ARBA" id="ARBA00023125"/>
    </source>
</evidence>
<keyword evidence="3" id="KW-0804">Transcription</keyword>
<evidence type="ECO:0000313" key="6">
    <source>
        <dbReference type="Proteomes" id="UP000635606"/>
    </source>
</evidence>
<dbReference type="GO" id="GO:0003700">
    <property type="term" value="F:DNA-binding transcription factor activity"/>
    <property type="evidence" value="ECO:0007669"/>
    <property type="project" value="InterPro"/>
</dbReference>
<evidence type="ECO:0000256" key="3">
    <source>
        <dbReference type="ARBA" id="ARBA00023163"/>
    </source>
</evidence>
<dbReference type="Pfam" id="PF00392">
    <property type="entry name" value="GntR"/>
    <property type="match status" value="1"/>
</dbReference>
<dbReference type="SMART" id="SM00345">
    <property type="entry name" value="HTH_GNTR"/>
    <property type="match status" value="1"/>
</dbReference>
<evidence type="ECO:0000313" key="5">
    <source>
        <dbReference type="EMBL" id="GIJ65955.1"/>
    </source>
</evidence>
<dbReference type="InterPro" id="IPR028978">
    <property type="entry name" value="Chorismate_lyase_/UTRA_dom_sf"/>
</dbReference>
<comment type="caution">
    <text evidence="5">The sequence shown here is derived from an EMBL/GenBank/DDBJ whole genome shotgun (WGS) entry which is preliminary data.</text>
</comment>
<dbReference type="SUPFAM" id="SSF46785">
    <property type="entry name" value="Winged helix' DNA-binding domain"/>
    <property type="match status" value="1"/>
</dbReference>
<gene>
    <name evidence="5" type="ORF">Voc01_008720</name>
</gene>
<keyword evidence="1" id="KW-0805">Transcription regulation</keyword>
<dbReference type="PROSITE" id="PS50949">
    <property type="entry name" value="HTH_GNTR"/>
    <property type="match status" value="1"/>
</dbReference>
<dbReference type="InterPro" id="IPR050679">
    <property type="entry name" value="Bact_HTH_transcr_reg"/>
</dbReference>
<dbReference type="PANTHER" id="PTHR44846">
    <property type="entry name" value="MANNOSYL-D-GLYCERATE TRANSPORT/METABOLISM SYSTEM REPRESSOR MNGR-RELATED"/>
    <property type="match status" value="1"/>
</dbReference>
<dbReference type="PRINTS" id="PR00035">
    <property type="entry name" value="HTHGNTR"/>
</dbReference>
<accession>A0A8J3ZPN3</accession>
<evidence type="ECO:0000259" key="4">
    <source>
        <dbReference type="PROSITE" id="PS50949"/>
    </source>
</evidence>
<dbReference type="EMBL" id="BOPH01000012">
    <property type="protein sequence ID" value="GIJ65955.1"/>
    <property type="molecule type" value="Genomic_DNA"/>
</dbReference>
<dbReference type="AlphaFoldDB" id="A0A8J3ZPN3"/>
<dbReference type="InterPro" id="IPR000524">
    <property type="entry name" value="Tscrpt_reg_HTH_GntR"/>
</dbReference>
<dbReference type="CDD" id="cd07377">
    <property type="entry name" value="WHTH_GntR"/>
    <property type="match status" value="1"/>
</dbReference>
<dbReference type="RefSeq" id="WP_203925952.1">
    <property type="nucleotide sequence ID" value="NZ_BOPH01000012.1"/>
</dbReference>
<dbReference type="Proteomes" id="UP000635606">
    <property type="component" value="Unassembled WGS sequence"/>
</dbReference>